<dbReference type="RefSeq" id="WP_188978941.1">
    <property type="nucleotide sequence ID" value="NZ_BMPD01000005.1"/>
</dbReference>
<name>A0A830ET94_9EURY</name>
<dbReference type="AlphaFoldDB" id="A0A830ET94"/>
<dbReference type="EMBL" id="BMPD01000005">
    <property type="protein sequence ID" value="GGK74392.1"/>
    <property type="molecule type" value="Genomic_DNA"/>
</dbReference>
<accession>A0A830ET94</accession>
<gene>
    <name evidence="1" type="ORF">GCM10009067_28260</name>
</gene>
<sequence>MQDYISPSESSTVPDEAALVGTDSEGRVHYYMAAKAHDERVFVVDSDAVQVFDLAGTGRDIEDWVGHVEAWADLRYGEGFGAMLDRGLEAGA</sequence>
<dbReference type="Proteomes" id="UP000614221">
    <property type="component" value="Unassembled WGS sequence"/>
</dbReference>
<evidence type="ECO:0000313" key="1">
    <source>
        <dbReference type="EMBL" id="GGK74392.1"/>
    </source>
</evidence>
<protein>
    <submittedName>
        <fullName evidence="1">Uncharacterized protein</fullName>
    </submittedName>
</protein>
<organism evidence="1 2">
    <name type="scientific">Haloarcula sebkhae</name>
    <dbReference type="NCBI Taxonomy" id="932660"/>
    <lineage>
        <taxon>Archaea</taxon>
        <taxon>Methanobacteriati</taxon>
        <taxon>Methanobacteriota</taxon>
        <taxon>Stenosarchaea group</taxon>
        <taxon>Halobacteria</taxon>
        <taxon>Halobacteriales</taxon>
        <taxon>Haloarculaceae</taxon>
        <taxon>Haloarcula</taxon>
    </lineage>
</organism>
<evidence type="ECO:0000313" key="2">
    <source>
        <dbReference type="Proteomes" id="UP000614221"/>
    </source>
</evidence>
<comment type="caution">
    <text evidence="1">The sequence shown here is derived from an EMBL/GenBank/DDBJ whole genome shotgun (WGS) entry which is preliminary data.</text>
</comment>
<reference evidence="1" key="1">
    <citation type="journal article" date="2014" name="Int. J. Syst. Evol. Microbiol.">
        <title>Complete genome sequence of Corynebacterium casei LMG S-19264T (=DSM 44701T), isolated from a smear-ripened cheese.</title>
        <authorList>
            <consortium name="US DOE Joint Genome Institute (JGI-PGF)"/>
            <person name="Walter F."/>
            <person name="Albersmeier A."/>
            <person name="Kalinowski J."/>
            <person name="Ruckert C."/>
        </authorList>
    </citation>
    <scope>NUCLEOTIDE SEQUENCE</scope>
    <source>
        <strain evidence="1">JCM 19018</strain>
    </source>
</reference>
<reference evidence="1" key="2">
    <citation type="submission" date="2020-09" db="EMBL/GenBank/DDBJ databases">
        <authorList>
            <person name="Sun Q."/>
            <person name="Ohkuma M."/>
        </authorList>
    </citation>
    <scope>NUCLEOTIDE SEQUENCE</scope>
    <source>
        <strain evidence="1">JCM 19018</strain>
    </source>
</reference>
<proteinExistence type="predicted"/>